<dbReference type="PANTHER" id="PTHR35342">
    <property type="entry name" value="TRICARBOXYLIC TRANSPORT PROTEIN"/>
    <property type="match status" value="1"/>
</dbReference>
<keyword evidence="1" id="KW-0812">Transmembrane</keyword>
<name>A0A4R1GJ90_9GAMM</name>
<feature type="transmembrane region" description="Helical" evidence="1">
    <location>
        <begin position="434"/>
        <end position="451"/>
    </location>
</feature>
<dbReference type="RefSeq" id="WP_165900277.1">
    <property type="nucleotide sequence ID" value="NZ_SMFU01000008.1"/>
</dbReference>
<feature type="transmembrane region" description="Helical" evidence="1">
    <location>
        <begin position="357"/>
        <end position="377"/>
    </location>
</feature>
<sequence>MLFSEGLAMLGDGIGHLMTLSNLFTIAWATLLGIIIGMLPGLTATMGVALLVTLTYNMPGDQAILSLICMYVGAIYGGSRSAILLNIPGTPASAATSLDGHPLAKKGLAGYAMGLATTSSAIGTVVGIFCLALLAPMLSELAFDFGSYEFFWLAAFGVVICGKLTSPTDALKGYISGILGLLVAMIGMESLQAYQRFTFDMPELSGGVGIIPAMVGAFGFAEILTVMRNRKDSQVITSKDRVIPRFVDVWRYRRTIFRSGIIGTLVGIIPGVGEDIGSWASYAAARRASKEKEKFGDGSYEGLTAAETGNSAVIPGAMIPVLTLAIPGSTSAAVLIAAMFIHDIQPGPTLMIQNPSFLYQVIAMLLFTTLAITAYGLSMSKLLIKVLSIPREKLMPIVYILCVVGPFAITQRMFDVYVMIFFGIAGFILRELKFPMAPIVLGIILGTLLDTNLRRGLMLSGGDPAPFFTRPISMVLCAVTFLAILLSIPLFRKMVASLFASIGLSRAPVKTADKPSQL</sequence>
<comment type="caution">
    <text evidence="3">The sequence shown here is derived from an EMBL/GenBank/DDBJ whole genome shotgun (WGS) entry which is preliminary data.</text>
</comment>
<dbReference type="Proteomes" id="UP000294546">
    <property type="component" value="Unassembled WGS sequence"/>
</dbReference>
<evidence type="ECO:0000256" key="1">
    <source>
        <dbReference type="SAM" id="Phobius"/>
    </source>
</evidence>
<keyword evidence="1" id="KW-0472">Membrane</keyword>
<proteinExistence type="predicted"/>
<reference evidence="3 4" key="1">
    <citation type="submission" date="2019-03" db="EMBL/GenBank/DDBJ databases">
        <title>Genomic Encyclopedia of Archaeal and Bacterial Type Strains, Phase II (KMG-II): from individual species to whole genera.</title>
        <authorList>
            <person name="Goeker M."/>
        </authorList>
    </citation>
    <scope>NUCLEOTIDE SEQUENCE [LARGE SCALE GENOMIC DNA]</scope>
    <source>
        <strain evidence="3 4">DSM 27697</strain>
    </source>
</reference>
<feature type="transmembrane region" description="Helical" evidence="1">
    <location>
        <begin position="321"/>
        <end position="342"/>
    </location>
</feature>
<feature type="domain" description="DUF112" evidence="2">
    <location>
        <begin position="23"/>
        <end position="441"/>
    </location>
</feature>
<feature type="transmembrane region" description="Helical" evidence="1">
    <location>
        <begin position="174"/>
        <end position="194"/>
    </location>
</feature>
<organism evidence="3 4">
    <name type="scientific">Marinobacterium mangrovicola</name>
    <dbReference type="NCBI Taxonomy" id="1476959"/>
    <lineage>
        <taxon>Bacteria</taxon>
        <taxon>Pseudomonadati</taxon>
        <taxon>Pseudomonadota</taxon>
        <taxon>Gammaproteobacteria</taxon>
        <taxon>Oceanospirillales</taxon>
        <taxon>Oceanospirillaceae</taxon>
        <taxon>Marinobacterium</taxon>
    </lineage>
</organism>
<feature type="transmembrane region" description="Helical" evidence="1">
    <location>
        <begin position="398"/>
        <end position="428"/>
    </location>
</feature>
<evidence type="ECO:0000313" key="3">
    <source>
        <dbReference type="EMBL" id="TCK07220.1"/>
    </source>
</evidence>
<dbReference type="AlphaFoldDB" id="A0A4R1GJ90"/>
<keyword evidence="1" id="KW-1133">Transmembrane helix</keyword>
<feature type="transmembrane region" description="Helical" evidence="1">
    <location>
        <begin position="206"/>
        <end position="227"/>
    </location>
</feature>
<feature type="transmembrane region" description="Helical" evidence="1">
    <location>
        <begin position="26"/>
        <end position="52"/>
    </location>
</feature>
<feature type="transmembrane region" description="Helical" evidence="1">
    <location>
        <begin position="108"/>
        <end position="135"/>
    </location>
</feature>
<evidence type="ECO:0000259" key="2">
    <source>
        <dbReference type="Pfam" id="PF01970"/>
    </source>
</evidence>
<evidence type="ECO:0000313" key="4">
    <source>
        <dbReference type="Proteomes" id="UP000294546"/>
    </source>
</evidence>
<protein>
    <submittedName>
        <fullName evidence="3">Putative tricarboxylic transport membrane protein</fullName>
    </submittedName>
</protein>
<keyword evidence="4" id="KW-1185">Reference proteome</keyword>
<dbReference type="PANTHER" id="PTHR35342:SF5">
    <property type="entry name" value="TRICARBOXYLIC TRANSPORT PROTEIN"/>
    <property type="match status" value="1"/>
</dbReference>
<gene>
    <name evidence="3" type="ORF">CLV83_2078</name>
</gene>
<feature type="transmembrane region" description="Helical" evidence="1">
    <location>
        <begin position="64"/>
        <end position="87"/>
    </location>
</feature>
<dbReference type="EMBL" id="SMFU01000008">
    <property type="protein sequence ID" value="TCK07220.1"/>
    <property type="molecule type" value="Genomic_DNA"/>
</dbReference>
<dbReference type="InterPro" id="IPR002823">
    <property type="entry name" value="DUF112_TM"/>
</dbReference>
<feature type="transmembrane region" description="Helical" evidence="1">
    <location>
        <begin position="141"/>
        <end position="162"/>
    </location>
</feature>
<feature type="transmembrane region" description="Helical" evidence="1">
    <location>
        <begin position="472"/>
        <end position="491"/>
    </location>
</feature>
<accession>A0A4R1GJ90</accession>
<dbReference type="Pfam" id="PF01970">
    <property type="entry name" value="TctA"/>
    <property type="match status" value="1"/>
</dbReference>